<sequence length="687" mass="78411">MEESEVAKTLIAYTRLADVVGEAEHNEISQNQHTERQIKAEFEKLHQFLREEQEDRLAALRVEKKQRSQIMEQKIENITRHVSTLTDKITAIEKAMETEDTSFLKSYKNIKERAQCTLQDPELLSGALIDVAKHLGNLKYRVWEKMLEMVQYTPVLLDPNTAHATLTLSDDLTTVTYTGIEQECPDNPERFSYCVDVLGSEGFTSGKHSWEVKVGNKPKWDVGVVKESITRKGAITCGPEGGFWIIMLRNGDDYIASGVSKLTLKRKPQSIRVQLDYDRGEVSFFDPSDMSHIYTFTDTFTERVFPYFSPCLKEDGSNDAPLQICPSQNQHTERQIKAEFEKLHQFLREEEEARLAALREEEKQRSQIMEQKIKNITRHISILTDKITAIEKVMETEDTSFLKSYKNIKERAQCTLQDPELLSGALIDVAKHLGNLKYRVWKKMLEMVQYTPVLLDPNTAHAKLSLSDDLTTVTHTGKQQKCPDNPERFSKYVNVLGSEGFTSGKHSWEVKVGNKTAWDVGVVKESITRKGDITCSPKRGFWVMMLRNGEDYRAGGVTDLTLERKPQSIRVQLDYDGGKWIFEEELGRYGGHGQGARPRGAKPKLLLRGRGQLKNSLTASALTACYSTVMSQIILRRKETAQNPTKETLERFTAVKQCQAQHTKTQVKAKFEKLLQDDEPDEYNKPD</sequence>
<dbReference type="PROSITE" id="PS50188">
    <property type="entry name" value="B302_SPRY"/>
    <property type="match status" value="2"/>
</dbReference>
<dbReference type="InterPro" id="IPR050143">
    <property type="entry name" value="TRIM/RBCC"/>
</dbReference>
<reference evidence="2" key="1">
    <citation type="journal article" date="2023" name="Science">
        <title>Genome structures resolve the early diversification of teleost fishes.</title>
        <authorList>
            <person name="Parey E."/>
            <person name="Louis A."/>
            <person name="Montfort J."/>
            <person name="Bouchez O."/>
            <person name="Roques C."/>
            <person name="Iampietro C."/>
            <person name="Lluch J."/>
            <person name="Castinel A."/>
            <person name="Donnadieu C."/>
            <person name="Desvignes T."/>
            <person name="Floi Bucao C."/>
            <person name="Jouanno E."/>
            <person name="Wen M."/>
            <person name="Mejri S."/>
            <person name="Dirks R."/>
            <person name="Jansen H."/>
            <person name="Henkel C."/>
            <person name="Chen W.J."/>
            <person name="Zahm M."/>
            <person name="Cabau C."/>
            <person name="Klopp C."/>
            <person name="Thompson A.W."/>
            <person name="Robinson-Rechavi M."/>
            <person name="Braasch I."/>
            <person name="Lecointre G."/>
            <person name="Bobe J."/>
            <person name="Postlethwait J.H."/>
            <person name="Berthelot C."/>
            <person name="Roest Crollius H."/>
            <person name="Guiguen Y."/>
        </authorList>
    </citation>
    <scope>NUCLEOTIDE SEQUENCE</scope>
    <source>
        <strain evidence="2">WJC10195</strain>
    </source>
</reference>
<comment type="caution">
    <text evidence="2">The sequence shown here is derived from an EMBL/GenBank/DDBJ whole genome shotgun (WGS) entry which is preliminary data.</text>
</comment>
<dbReference type="Gene3D" id="2.60.120.920">
    <property type="match status" value="2"/>
</dbReference>
<evidence type="ECO:0000313" key="2">
    <source>
        <dbReference type="EMBL" id="KAJ8365434.1"/>
    </source>
</evidence>
<dbReference type="SUPFAM" id="SSF49899">
    <property type="entry name" value="Concanavalin A-like lectins/glucanases"/>
    <property type="match status" value="2"/>
</dbReference>
<protein>
    <recommendedName>
        <fullName evidence="1">B30.2/SPRY domain-containing protein</fullName>
    </recommendedName>
</protein>
<dbReference type="AlphaFoldDB" id="A0A9Q1J3G3"/>
<feature type="domain" description="B30.2/SPRY" evidence="1">
    <location>
        <begin position="433"/>
        <end position="624"/>
    </location>
</feature>
<dbReference type="SMART" id="SM00589">
    <property type="entry name" value="PRY"/>
    <property type="match status" value="2"/>
</dbReference>
<dbReference type="SMART" id="SM00449">
    <property type="entry name" value="SPRY"/>
    <property type="match status" value="2"/>
</dbReference>
<dbReference type="Proteomes" id="UP001152622">
    <property type="component" value="Chromosome 4"/>
</dbReference>
<dbReference type="PANTHER" id="PTHR24103">
    <property type="entry name" value="E3 UBIQUITIN-PROTEIN LIGASE TRIM"/>
    <property type="match status" value="1"/>
</dbReference>
<dbReference type="InterPro" id="IPR003879">
    <property type="entry name" value="Butyrophylin_SPRY"/>
</dbReference>
<dbReference type="FunFam" id="2.60.120.920:FF:000004">
    <property type="entry name" value="Butyrophilin subfamily 1 member A1"/>
    <property type="match status" value="1"/>
</dbReference>
<accession>A0A9Q1J3G3</accession>
<dbReference type="InterPro" id="IPR003877">
    <property type="entry name" value="SPRY_dom"/>
</dbReference>
<dbReference type="InterPro" id="IPR043136">
    <property type="entry name" value="B30.2/SPRY_sf"/>
</dbReference>
<gene>
    <name evidence="2" type="ORF">SKAU_G00142650</name>
</gene>
<dbReference type="InterPro" id="IPR013320">
    <property type="entry name" value="ConA-like_dom_sf"/>
</dbReference>
<evidence type="ECO:0000259" key="1">
    <source>
        <dbReference type="PROSITE" id="PS50188"/>
    </source>
</evidence>
<name>A0A9Q1J3G3_SYNKA</name>
<dbReference type="Pfam" id="PF13765">
    <property type="entry name" value="PRY"/>
    <property type="match status" value="2"/>
</dbReference>
<evidence type="ECO:0000313" key="3">
    <source>
        <dbReference type="Proteomes" id="UP001152622"/>
    </source>
</evidence>
<dbReference type="CDD" id="cd13733">
    <property type="entry name" value="SPRY_PRY_C-I_1"/>
    <property type="match status" value="2"/>
</dbReference>
<dbReference type="InterPro" id="IPR006574">
    <property type="entry name" value="PRY"/>
</dbReference>
<dbReference type="EMBL" id="JAINUF010000004">
    <property type="protein sequence ID" value="KAJ8365434.1"/>
    <property type="molecule type" value="Genomic_DNA"/>
</dbReference>
<dbReference type="InterPro" id="IPR001870">
    <property type="entry name" value="B30.2/SPRY"/>
</dbReference>
<dbReference type="OrthoDB" id="6105938at2759"/>
<proteinExistence type="predicted"/>
<dbReference type="Pfam" id="PF00622">
    <property type="entry name" value="SPRY"/>
    <property type="match status" value="2"/>
</dbReference>
<dbReference type="PRINTS" id="PR01407">
    <property type="entry name" value="BUTYPHLNCDUF"/>
</dbReference>
<keyword evidence="3" id="KW-1185">Reference proteome</keyword>
<feature type="domain" description="B30.2/SPRY" evidence="1">
    <location>
        <begin position="135"/>
        <end position="331"/>
    </location>
</feature>
<organism evidence="2 3">
    <name type="scientific">Synaphobranchus kaupii</name>
    <name type="common">Kaup's arrowtooth eel</name>
    <dbReference type="NCBI Taxonomy" id="118154"/>
    <lineage>
        <taxon>Eukaryota</taxon>
        <taxon>Metazoa</taxon>
        <taxon>Chordata</taxon>
        <taxon>Craniata</taxon>
        <taxon>Vertebrata</taxon>
        <taxon>Euteleostomi</taxon>
        <taxon>Actinopterygii</taxon>
        <taxon>Neopterygii</taxon>
        <taxon>Teleostei</taxon>
        <taxon>Anguilliformes</taxon>
        <taxon>Synaphobranchidae</taxon>
        <taxon>Synaphobranchus</taxon>
    </lineage>
</organism>